<dbReference type="AlphaFoldDB" id="A0A6J4MKH9"/>
<gene>
    <name evidence="3" type="ORF">AVDCRST_MAG11-4091</name>
</gene>
<name>A0A6J4MKH9_9BACT</name>
<dbReference type="GO" id="GO:0003677">
    <property type="term" value="F:DNA binding"/>
    <property type="evidence" value="ECO:0007669"/>
    <property type="project" value="InterPro"/>
</dbReference>
<accession>A0A6J4MKH9</accession>
<sequence>MSAPSVVYPSDLTDAEWAILAPRIPAAKPGGRPRKWPMRASINGSFSLLRGGCAWRMLPRCFPPWSTVHHYCRQWRVDGTWAQIHAILRERERVRQGRAPQPTAAAIDSQSVKTTSVGGVRGYDGAKKLSGRKRHLLVDTLGLVLTATVHAADLQDRAAVPQVLEHAPRDFPRLEKLWADQGYTGAGKTWVEAELGWTVEIVRHAPRARGEWRPIGDRDDLRTLRFAWVRLPKAPKQFRGILPRRWVAERTCSWLAQRRRLAKEYERLCATSAAYIYAAMSRIMPRRLARA</sequence>
<dbReference type="InterPro" id="IPR025161">
    <property type="entry name" value="IS402-like_dom"/>
</dbReference>
<evidence type="ECO:0000313" key="3">
    <source>
        <dbReference type="EMBL" id="CAA9360457.1"/>
    </source>
</evidence>
<feature type="domain" description="Transposase IS4-like" evidence="1">
    <location>
        <begin position="101"/>
        <end position="281"/>
    </location>
</feature>
<dbReference type="EMBL" id="CADCTU010000871">
    <property type="protein sequence ID" value="CAA9360457.1"/>
    <property type="molecule type" value="Genomic_DNA"/>
</dbReference>
<dbReference type="GO" id="GO:0004803">
    <property type="term" value="F:transposase activity"/>
    <property type="evidence" value="ECO:0007669"/>
    <property type="project" value="InterPro"/>
</dbReference>
<evidence type="ECO:0000259" key="1">
    <source>
        <dbReference type="Pfam" id="PF01609"/>
    </source>
</evidence>
<organism evidence="3">
    <name type="scientific">uncultured Gemmatimonadaceae bacterium</name>
    <dbReference type="NCBI Taxonomy" id="246130"/>
    <lineage>
        <taxon>Bacteria</taxon>
        <taxon>Pseudomonadati</taxon>
        <taxon>Gemmatimonadota</taxon>
        <taxon>Gemmatimonadia</taxon>
        <taxon>Gemmatimonadales</taxon>
        <taxon>Gemmatimonadaceae</taxon>
        <taxon>environmental samples</taxon>
    </lineage>
</organism>
<dbReference type="GO" id="GO:0006313">
    <property type="term" value="P:DNA transposition"/>
    <property type="evidence" value="ECO:0007669"/>
    <property type="project" value="InterPro"/>
</dbReference>
<dbReference type="PANTHER" id="PTHR30007">
    <property type="entry name" value="PHP DOMAIN PROTEIN"/>
    <property type="match status" value="1"/>
</dbReference>
<feature type="domain" description="Insertion element IS402-like" evidence="2">
    <location>
        <begin position="12"/>
        <end position="85"/>
    </location>
</feature>
<dbReference type="NCBIfam" id="NF033580">
    <property type="entry name" value="transpos_IS5_3"/>
    <property type="match status" value="1"/>
</dbReference>
<dbReference type="PANTHER" id="PTHR30007:SF0">
    <property type="entry name" value="TRANSPOSASE"/>
    <property type="match status" value="1"/>
</dbReference>
<protein>
    <submittedName>
        <fullName evidence="3">Transposase</fullName>
    </submittedName>
</protein>
<evidence type="ECO:0000259" key="2">
    <source>
        <dbReference type="Pfam" id="PF13340"/>
    </source>
</evidence>
<proteinExistence type="predicted"/>
<dbReference type="Pfam" id="PF13340">
    <property type="entry name" value="DUF4096"/>
    <property type="match status" value="1"/>
</dbReference>
<dbReference type="InterPro" id="IPR002559">
    <property type="entry name" value="Transposase_11"/>
</dbReference>
<reference evidence="3" key="1">
    <citation type="submission" date="2020-02" db="EMBL/GenBank/DDBJ databases">
        <authorList>
            <person name="Meier V. D."/>
        </authorList>
    </citation>
    <scope>NUCLEOTIDE SEQUENCE</scope>
    <source>
        <strain evidence="3">AVDCRST_MAG11</strain>
    </source>
</reference>
<dbReference type="Pfam" id="PF01609">
    <property type="entry name" value="DDE_Tnp_1"/>
    <property type="match status" value="1"/>
</dbReference>